<proteinExistence type="predicted"/>
<feature type="non-terminal residue" evidence="9">
    <location>
        <position position="1"/>
    </location>
</feature>
<keyword evidence="5" id="KW-0378">Hydrolase</keyword>
<dbReference type="SUPFAM" id="SSF53098">
    <property type="entry name" value="Ribonuclease H-like"/>
    <property type="match status" value="1"/>
</dbReference>
<keyword evidence="2" id="KW-0548">Nucleotidyltransferase</keyword>
<evidence type="ECO:0000256" key="2">
    <source>
        <dbReference type="ARBA" id="ARBA00022695"/>
    </source>
</evidence>
<accession>A0A7L4H2D9</accession>
<feature type="signal peptide" evidence="7">
    <location>
        <begin position="1"/>
        <end position="23"/>
    </location>
</feature>
<evidence type="ECO:0000313" key="9">
    <source>
        <dbReference type="EMBL" id="NXX19708.1"/>
    </source>
</evidence>
<dbReference type="InterPro" id="IPR001584">
    <property type="entry name" value="Integrase_cat-core"/>
</dbReference>
<evidence type="ECO:0000313" key="10">
    <source>
        <dbReference type="Proteomes" id="UP000584326"/>
    </source>
</evidence>
<comment type="caution">
    <text evidence="9">The sequence shown here is derived from an EMBL/GenBank/DDBJ whole genome shotgun (WGS) entry which is preliminary data.</text>
</comment>
<dbReference type="EMBL" id="VZTK01021756">
    <property type="protein sequence ID" value="NXX19708.1"/>
    <property type="molecule type" value="Genomic_DNA"/>
</dbReference>
<protein>
    <submittedName>
        <fullName evidence="9">POK18 protein</fullName>
    </submittedName>
</protein>
<keyword evidence="3" id="KW-0540">Nuclease</keyword>
<evidence type="ECO:0000256" key="4">
    <source>
        <dbReference type="ARBA" id="ARBA00022759"/>
    </source>
</evidence>
<dbReference type="GO" id="GO:0015074">
    <property type="term" value="P:DNA integration"/>
    <property type="evidence" value="ECO:0007669"/>
    <property type="project" value="InterPro"/>
</dbReference>
<evidence type="ECO:0000256" key="6">
    <source>
        <dbReference type="ARBA" id="ARBA00022918"/>
    </source>
</evidence>
<evidence type="ECO:0000256" key="3">
    <source>
        <dbReference type="ARBA" id="ARBA00022722"/>
    </source>
</evidence>
<dbReference type="GO" id="GO:0035613">
    <property type="term" value="F:RNA stem-loop binding"/>
    <property type="evidence" value="ECO:0007669"/>
    <property type="project" value="TreeGrafter"/>
</dbReference>
<keyword evidence="1" id="KW-0808">Transferase</keyword>
<dbReference type="GO" id="GO:0004519">
    <property type="term" value="F:endonuclease activity"/>
    <property type="evidence" value="ECO:0007669"/>
    <property type="project" value="UniProtKB-KW"/>
</dbReference>
<evidence type="ECO:0000256" key="1">
    <source>
        <dbReference type="ARBA" id="ARBA00022679"/>
    </source>
</evidence>
<keyword evidence="10" id="KW-1185">Reference proteome</keyword>
<dbReference type="GO" id="GO:0003964">
    <property type="term" value="F:RNA-directed DNA polymerase activity"/>
    <property type="evidence" value="ECO:0007669"/>
    <property type="project" value="UniProtKB-KW"/>
</dbReference>
<feature type="non-terminal residue" evidence="9">
    <location>
        <position position="65"/>
    </location>
</feature>
<keyword evidence="7" id="KW-0732">Signal</keyword>
<keyword evidence="4" id="KW-0255">Endonuclease</keyword>
<dbReference type="OrthoDB" id="9359997at2759"/>
<evidence type="ECO:0000256" key="5">
    <source>
        <dbReference type="ARBA" id="ARBA00022801"/>
    </source>
</evidence>
<evidence type="ECO:0000259" key="8">
    <source>
        <dbReference type="PROSITE" id="PS50994"/>
    </source>
</evidence>
<gene>
    <name evidence="9" type="primary">Ervk18_1</name>
    <name evidence="9" type="ORF">PODSTR_R15358</name>
</gene>
<dbReference type="Proteomes" id="UP000584326">
    <property type="component" value="Unassembled WGS sequence"/>
</dbReference>
<dbReference type="AlphaFoldDB" id="A0A7L4H2D9"/>
<dbReference type="PANTHER" id="PTHR41694">
    <property type="entry name" value="ENDOGENOUS RETROVIRUS GROUP K MEMBER POL PROTEIN"/>
    <property type="match status" value="1"/>
</dbReference>
<feature type="domain" description="Integrase catalytic" evidence="8">
    <location>
        <begin position="1"/>
        <end position="65"/>
    </location>
</feature>
<dbReference type="GO" id="GO:0016787">
    <property type="term" value="F:hydrolase activity"/>
    <property type="evidence" value="ECO:0007669"/>
    <property type="project" value="UniProtKB-KW"/>
</dbReference>
<dbReference type="Gene3D" id="3.30.420.10">
    <property type="entry name" value="Ribonuclease H-like superfamily/Ribonuclease H"/>
    <property type="match status" value="1"/>
</dbReference>
<dbReference type="PANTHER" id="PTHR41694:SF3">
    <property type="entry name" value="RNA-DIRECTED DNA POLYMERASE-RELATED"/>
    <property type="match status" value="1"/>
</dbReference>
<dbReference type="InterPro" id="IPR012337">
    <property type="entry name" value="RNaseH-like_sf"/>
</dbReference>
<dbReference type="PROSITE" id="PS50994">
    <property type="entry name" value="INTEGRASE"/>
    <property type="match status" value="1"/>
</dbReference>
<name>A0A7L4H2D9_PODST</name>
<feature type="chain" id="PRO_5029853308" evidence="7">
    <location>
        <begin position="24"/>
        <end position="65"/>
    </location>
</feature>
<sequence length="65" mass="6996">TKAVIRHCLAVFAVLGIPQVIKTDNGSGYTSQAFGTFLRNWGIRHLTGIPGNSQGQSIVEHAHHS</sequence>
<keyword evidence="6" id="KW-0695">RNA-directed DNA polymerase</keyword>
<dbReference type="InterPro" id="IPR036397">
    <property type="entry name" value="RNaseH_sf"/>
</dbReference>
<evidence type="ECO:0000256" key="7">
    <source>
        <dbReference type="SAM" id="SignalP"/>
    </source>
</evidence>
<organism evidence="9 10">
    <name type="scientific">Podargus strigoides</name>
    <name type="common">Tawny frogmouth</name>
    <name type="synonym">Caprimulgus strigoides</name>
    <dbReference type="NCBI Taxonomy" id="8905"/>
    <lineage>
        <taxon>Eukaryota</taxon>
        <taxon>Metazoa</taxon>
        <taxon>Chordata</taxon>
        <taxon>Craniata</taxon>
        <taxon>Vertebrata</taxon>
        <taxon>Euteleostomi</taxon>
        <taxon>Archelosauria</taxon>
        <taxon>Archosauria</taxon>
        <taxon>Dinosauria</taxon>
        <taxon>Saurischia</taxon>
        <taxon>Theropoda</taxon>
        <taxon>Coelurosauria</taxon>
        <taxon>Aves</taxon>
        <taxon>Neognathae</taxon>
        <taxon>Neoaves</taxon>
        <taxon>Strisores</taxon>
        <taxon>Caprimulgiformes</taxon>
        <taxon>Podargidae</taxon>
        <taxon>Podargus</taxon>
    </lineage>
</organism>
<reference evidence="9 10" key="1">
    <citation type="submission" date="2020-02" db="EMBL/GenBank/DDBJ databases">
        <title>Bird 10,000 Genomes (B10K) Project - Family phase.</title>
        <authorList>
            <person name="Zhang G."/>
        </authorList>
    </citation>
    <scope>NUCLEOTIDE SEQUENCE [LARGE SCALE GENOMIC DNA]</scope>
    <source>
        <strain evidence="9">B10K-DU-001-40</strain>
        <tissue evidence="9">Muscle</tissue>
    </source>
</reference>
<dbReference type="Pfam" id="PF00665">
    <property type="entry name" value="rve"/>
    <property type="match status" value="1"/>
</dbReference>